<proteinExistence type="predicted"/>
<dbReference type="RefSeq" id="XP_025408622.1">
    <property type="nucleotide sequence ID" value="XM_025552837.1"/>
</dbReference>
<dbReference type="Proteomes" id="UP000694846">
    <property type="component" value="Unplaced"/>
</dbReference>
<reference evidence="2" key="1">
    <citation type="submission" date="2025-08" db="UniProtKB">
        <authorList>
            <consortium name="RefSeq"/>
        </authorList>
    </citation>
    <scope>IDENTIFICATION</scope>
    <source>
        <tissue evidence="2">Whole body</tissue>
    </source>
</reference>
<name>A0A8B8FDU1_9HEMI</name>
<keyword evidence="1" id="KW-1185">Reference proteome</keyword>
<evidence type="ECO:0000313" key="1">
    <source>
        <dbReference type="Proteomes" id="UP000694846"/>
    </source>
</evidence>
<protein>
    <submittedName>
        <fullName evidence="2">Zinc finger MYM-type protein 6-like</fullName>
    </submittedName>
</protein>
<dbReference type="OrthoDB" id="6628438at2759"/>
<gene>
    <name evidence="2" type="primary">LOC112682296</name>
</gene>
<sequence length="116" mass="13519">MLSLEVIRNIIKQIKENIFYAILLDKTSDITVKEQISFCLRTVDKESLEIEEYFMEQCFDGASNVSENHKGLQARIKEIEPRALFVHCQAHSLNLVTQDSMRNVKNARDTLNFIRE</sequence>
<dbReference type="GeneID" id="112682296"/>
<dbReference type="AlphaFoldDB" id="A0A8B8FDU1"/>
<dbReference type="PANTHER" id="PTHR45749">
    <property type="match status" value="1"/>
</dbReference>
<organism evidence="1 2">
    <name type="scientific">Sipha flava</name>
    <name type="common">yellow sugarcane aphid</name>
    <dbReference type="NCBI Taxonomy" id="143950"/>
    <lineage>
        <taxon>Eukaryota</taxon>
        <taxon>Metazoa</taxon>
        <taxon>Ecdysozoa</taxon>
        <taxon>Arthropoda</taxon>
        <taxon>Hexapoda</taxon>
        <taxon>Insecta</taxon>
        <taxon>Pterygota</taxon>
        <taxon>Neoptera</taxon>
        <taxon>Paraneoptera</taxon>
        <taxon>Hemiptera</taxon>
        <taxon>Sternorrhyncha</taxon>
        <taxon>Aphidomorpha</taxon>
        <taxon>Aphidoidea</taxon>
        <taxon>Aphididae</taxon>
        <taxon>Sipha</taxon>
    </lineage>
</organism>
<dbReference type="PANTHER" id="PTHR45749:SF21">
    <property type="entry name" value="DUF4371 DOMAIN-CONTAINING PROTEIN"/>
    <property type="match status" value="1"/>
</dbReference>
<evidence type="ECO:0000313" key="2">
    <source>
        <dbReference type="RefSeq" id="XP_025408622.1"/>
    </source>
</evidence>
<accession>A0A8B8FDU1</accession>